<dbReference type="PANTHER" id="PTHR43280:SF2">
    <property type="entry name" value="HTH-TYPE TRANSCRIPTIONAL REGULATOR EXSA"/>
    <property type="match status" value="1"/>
</dbReference>
<gene>
    <name evidence="5" type="ORF">MU1_13190</name>
</gene>
<evidence type="ECO:0000256" key="2">
    <source>
        <dbReference type="ARBA" id="ARBA00023125"/>
    </source>
</evidence>
<dbReference type="SUPFAM" id="SSF51215">
    <property type="entry name" value="Regulatory protein AraC"/>
    <property type="match status" value="1"/>
</dbReference>
<dbReference type="InterPro" id="IPR037923">
    <property type="entry name" value="HTH-like"/>
</dbReference>
<dbReference type="Pfam" id="PF12833">
    <property type="entry name" value="HTH_18"/>
    <property type="match status" value="1"/>
</dbReference>
<dbReference type="PROSITE" id="PS01124">
    <property type="entry name" value="HTH_ARAC_FAMILY_2"/>
    <property type="match status" value="1"/>
</dbReference>
<keyword evidence="2" id="KW-0238">DNA-binding</keyword>
<name>A0ABQ6G8Z9_9BACL</name>
<dbReference type="InterPro" id="IPR018062">
    <property type="entry name" value="HTH_AraC-typ_CS"/>
</dbReference>
<accession>A0ABQ6G8Z9</accession>
<keyword evidence="6" id="KW-1185">Reference proteome</keyword>
<feature type="domain" description="HTH araC/xylS-type" evidence="4">
    <location>
        <begin position="180"/>
        <end position="278"/>
    </location>
</feature>
<keyword evidence="3" id="KW-0804">Transcription</keyword>
<dbReference type="InterPro" id="IPR009057">
    <property type="entry name" value="Homeodomain-like_sf"/>
</dbReference>
<dbReference type="Gene3D" id="1.10.10.60">
    <property type="entry name" value="Homeodomain-like"/>
    <property type="match status" value="2"/>
</dbReference>
<dbReference type="RefSeq" id="WP_284237691.1">
    <property type="nucleotide sequence ID" value="NZ_BSSQ01000005.1"/>
</dbReference>
<comment type="caution">
    <text evidence="5">The sequence shown here is derived from an EMBL/GenBank/DDBJ whole genome shotgun (WGS) entry which is preliminary data.</text>
</comment>
<dbReference type="Proteomes" id="UP001157114">
    <property type="component" value="Unassembled WGS sequence"/>
</dbReference>
<evidence type="ECO:0000313" key="5">
    <source>
        <dbReference type="EMBL" id="GLX66975.1"/>
    </source>
</evidence>
<reference evidence="5 6" key="1">
    <citation type="submission" date="2023-03" db="EMBL/GenBank/DDBJ databases">
        <title>Draft genome sequence of the bacteria which degrade cell wall of Tricholomamatutake.</title>
        <authorList>
            <person name="Konishi Y."/>
            <person name="Fukuta Y."/>
            <person name="Shirasaka N."/>
        </authorList>
    </citation>
    <scope>NUCLEOTIDE SEQUENCE [LARGE SCALE GENOMIC DNA]</scope>
    <source>
        <strain evidence="6">mu1</strain>
    </source>
</reference>
<dbReference type="Pfam" id="PF02311">
    <property type="entry name" value="AraC_binding"/>
    <property type="match status" value="1"/>
</dbReference>
<dbReference type="EMBL" id="BSSQ01000005">
    <property type="protein sequence ID" value="GLX66975.1"/>
    <property type="molecule type" value="Genomic_DNA"/>
</dbReference>
<dbReference type="Gene3D" id="2.60.120.10">
    <property type="entry name" value="Jelly Rolls"/>
    <property type="match status" value="1"/>
</dbReference>
<evidence type="ECO:0000259" key="4">
    <source>
        <dbReference type="PROSITE" id="PS01124"/>
    </source>
</evidence>
<dbReference type="PANTHER" id="PTHR43280">
    <property type="entry name" value="ARAC-FAMILY TRANSCRIPTIONAL REGULATOR"/>
    <property type="match status" value="1"/>
</dbReference>
<dbReference type="SUPFAM" id="SSF46689">
    <property type="entry name" value="Homeodomain-like"/>
    <property type="match status" value="2"/>
</dbReference>
<dbReference type="SMART" id="SM00342">
    <property type="entry name" value="HTH_ARAC"/>
    <property type="match status" value="1"/>
</dbReference>
<dbReference type="InterPro" id="IPR018060">
    <property type="entry name" value="HTH_AraC"/>
</dbReference>
<organism evidence="5 6">
    <name type="scientific">Paenibacillus glycanilyticus</name>
    <dbReference type="NCBI Taxonomy" id="126569"/>
    <lineage>
        <taxon>Bacteria</taxon>
        <taxon>Bacillati</taxon>
        <taxon>Bacillota</taxon>
        <taxon>Bacilli</taxon>
        <taxon>Bacillales</taxon>
        <taxon>Paenibacillaceae</taxon>
        <taxon>Paenibacillus</taxon>
    </lineage>
</organism>
<protein>
    <submittedName>
        <fullName evidence="5">AraC family transcriptional regulator</fullName>
    </submittedName>
</protein>
<dbReference type="InterPro" id="IPR014710">
    <property type="entry name" value="RmlC-like_jellyroll"/>
</dbReference>
<evidence type="ECO:0000256" key="1">
    <source>
        <dbReference type="ARBA" id="ARBA00023015"/>
    </source>
</evidence>
<evidence type="ECO:0000313" key="6">
    <source>
        <dbReference type="Proteomes" id="UP001157114"/>
    </source>
</evidence>
<dbReference type="PROSITE" id="PS00041">
    <property type="entry name" value="HTH_ARAC_FAMILY_1"/>
    <property type="match status" value="1"/>
</dbReference>
<proteinExistence type="predicted"/>
<evidence type="ECO:0000256" key="3">
    <source>
        <dbReference type="ARBA" id="ARBA00023163"/>
    </source>
</evidence>
<sequence length="306" mass="35665">MILHITYEDSELPVNSFKWTPSFELETQHHHQSFEMGLCLSGSGKFYFGGTVYPVVPGDIFVVNILENHIAQSNEGCPCEFLFLNFDSGLLAKEEPELMVPFRYYPFHFQNRLHGSTDVLERLRSMIKQIYAEKEQRAPGYRTAVKSLLMSVCVELLRMSKEEISNTTWLDGMRNYEHIRPVLQYMDQNYQKEINLSQLASVFHISQSHLSRLILEATGRKFKSYMSTLRIQHAKRLLATTVMPVTEICYECGFQSMATFYRNFKQFVDLSPEDYRRVMLTNYELHGGRQQDVEVSEGLKKHADRL</sequence>
<keyword evidence="1" id="KW-0805">Transcription regulation</keyword>
<dbReference type="InterPro" id="IPR003313">
    <property type="entry name" value="AraC-bd"/>
</dbReference>